<dbReference type="PANTHER" id="PTHR47548:SF1">
    <property type="entry name" value="S-ADENOSYL-L-METHIONINE-DEPENDENT METHYLTRANSFERASES SUPERFAMILY PROTEIN"/>
    <property type="match status" value="1"/>
</dbReference>
<dbReference type="AlphaFoldDB" id="A0A314UTV6"/>
<name>A0A314UTV6_PRUYE</name>
<dbReference type="Proteomes" id="UP000250321">
    <property type="component" value="Unassembled WGS sequence"/>
</dbReference>
<dbReference type="InterPro" id="IPR053304">
    <property type="entry name" value="RNA_M5U_MTase"/>
</dbReference>
<dbReference type="PANTHER" id="PTHR47548">
    <property type="entry name" value="BNAA06G32370D PROTEIN"/>
    <property type="match status" value="1"/>
</dbReference>
<protein>
    <submittedName>
        <fullName evidence="1">Uncharacterized protein</fullName>
    </submittedName>
</protein>
<comment type="caution">
    <text evidence="1">The sequence shown here is derived from an EMBL/GenBank/DDBJ whole genome shotgun (WGS) entry which is preliminary data.</text>
</comment>
<dbReference type="InterPro" id="IPR029063">
    <property type="entry name" value="SAM-dependent_MTases_sf"/>
</dbReference>
<evidence type="ECO:0000313" key="1">
    <source>
        <dbReference type="EMBL" id="PQM40092.1"/>
    </source>
</evidence>
<dbReference type="STRING" id="2094558.A0A314UTV6"/>
<gene>
    <name evidence="1" type="ORF">Pyn_24150</name>
</gene>
<dbReference type="SUPFAM" id="SSF53335">
    <property type="entry name" value="S-adenosyl-L-methionine-dependent methyltransferases"/>
    <property type="match status" value="1"/>
</dbReference>
<dbReference type="EMBL" id="PJQY01003108">
    <property type="protein sequence ID" value="PQM40092.1"/>
    <property type="molecule type" value="Genomic_DNA"/>
</dbReference>
<dbReference type="Gene3D" id="3.40.50.150">
    <property type="entry name" value="Vaccinia Virus protein VP39"/>
    <property type="match status" value="1"/>
</dbReference>
<evidence type="ECO:0000313" key="2">
    <source>
        <dbReference type="Proteomes" id="UP000250321"/>
    </source>
</evidence>
<sequence length="112" mass="12256">MLDGGIDISLAPSSFGQANTRAFDTLLRKLQRYVPQGSSVADLYAGAGVIGLSLAVTRKCRSVKCIEINKESKLSFEKTVDRLPNLVDSSISWHLADTCKLGNPLKFFMYIS</sequence>
<dbReference type="OrthoDB" id="10250660at2759"/>
<organism evidence="1 2">
    <name type="scientific">Prunus yedoensis var. nudiflora</name>
    <dbReference type="NCBI Taxonomy" id="2094558"/>
    <lineage>
        <taxon>Eukaryota</taxon>
        <taxon>Viridiplantae</taxon>
        <taxon>Streptophyta</taxon>
        <taxon>Embryophyta</taxon>
        <taxon>Tracheophyta</taxon>
        <taxon>Spermatophyta</taxon>
        <taxon>Magnoliopsida</taxon>
        <taxon>eudicotyledons</taxon>
        <taxon>Gunneridae</taxon>
        <taxon>Pentapetalae</taxon>
        <taxon>rosids</taxon>
        <taxon>fabids</taxon>
        <taxon>Rosales</taxon>
        <taxon>Rosaceae</taxon>
        <taxon>Amygdaloideae</taxon>
        <taxon>Amygdaleae</taxon>
        <taxon>Prunus</taxon>
    </lineage>
</organism>
<accession>A0A314UTV6</accession>
<keyword evidence="2" id="KW-1185">Reference proteome</keyword>
<proteinExistence type="predicted"/>
<reference evidence="1 2" key="1">
    <citation type="submission" date="2018-02" db="EMBL/GenBank/DDBJ databases">
        <title>Draft genome of wild Prunus yedoensis var. nudiflora.</title>
        <authorList>
            <person name="Baek S."/>
            <person name="Kim J.-H."/>
            <person name="Choi K."/>
            <person name="Kim G.-B."/>
            <person name="Cho A."/>
            <person name="Jang H."/>
            <person name="Shin C.-H."/>
            <person name="Yu H.-J."/>
            <person name="Mun J.-H."/>
        </authorList>
    </citation>
    <scope>NUCLEOTIDE SEQUENCE [LARGE SCALE GENOMIC DNA]</scope>
    <source>
        <strain evidence="2">cv. Jeju island</strain>
        <tissue evidence="1">Leaf</tissue>
    </source>
</reference>